<dbReference type="Gene3D" id="3.60.10.10">
    <property type="entry name" value="Endonuclease/exonuclease/phosphatase"/>
    <property type="match status" value="1"/>
</dbReference>
<name>A0A2N0NUY9_9GLOM</name>
<feature type="domain" description="Endonuclease/exonuclease/phosphatase" evidence="2">
    <location>
        <begin position="101"/>
        <end position="360"/>
    </location>
</feature>
<organism evidence="3 4">
    <name type="scientific">Rhizophagus irregularis</name>
    <dbReference type="NCBI Taxonomy" id="588596"/>
    <lineage>
        <taxon>Eukaryota</taxon>
        <taxon>Fungi</taxon>
        <taxon>Fungi incertae sedis</taxon>
        <taxon>Mucoromycota</taxon>
        <taxon>Glomeromycotina</taxon>
        <taxon>Glomeromycetes</taxon>
        <taxon>Glomerales</taxon>
        <taxon>Glomeraceae</taxon>
        <taxon>Rhizophagus</taxon>
    </lineage>
</organism>
<sequence length="725" mass="85966">MDNTKKTLQRLRNTVTNISSSFNIKFTKKTKNPKNQEKNLHNPLEKPKKSNNTHNIISPSFSLTSNNDVNSNFASTDHQNSQPTFHNYLDIISDYKQIIFATHNIQGGFQSKKDKIIELMVVNKIDFLHVCETNERDNNFDISKSKAHLKYQVPFNNNFSESFFIINNPDKEKRGSGSRLIISEQLHNHLESTVIQTQGRYISTTFNFKNKTKIYTHSIYLPERDHTHKEIYIDIINNLFEKLNQQPNKTNHVTLILGDLNINNLNNNTSSSRGKNKIDDYSKSYILNNIHKAMDLILQKFDMVYIGEKFGHKITPTYYSNDTSKIPSRIDYIFGSKNLCNKVTEFNIFNTNTSYYSSDHRMLLTSIDHPNANLSKNQKYYNLSRDLPSHEQQYKIKDMDVDQWNTFQTEINKNAYPTYEDYSKDTSISFRSSQNFINERMKRILKDIEEALNLANVQKYKRGAPKRNDLPLHIRRQFNQLYQLASLKRYLRDKVSIIENRNNFINVNNTLNQNERDNIDLKEILEIFDKHWKYKRKWLSKLLQSNNIVPIQPLPLILDTVVELERILSFINQLETTINKQLLLDRSAWDSEQIKKFIERRDDDIKTNNKRMLNSILERHPRKITLDRIKYTDNGEVKFSNDRNKITEITNNHFQYIGSSFTSNSKYDPTVGFDDYWKFFINHVQIYQLMKLNHYLLKFIWMNYVRLSKPYLITKHRVYLKLITR</sequence>
<gene>
    <name evidence="3" type="ORF">RhiirA5_431442</name>
</gene>
<feature type="region of interest" description="Disordered" evidence="1">
    <location>
        <begin position="22"/>
        <end position="61"/>
    </location>
</feature>
<dbReference type="InterPro" id="IPR005135">
    <property type="entry name" value="Endo/exonuclease/phosphatase"/>
</dbReference>
<feature type="compositionally biased region" description="Polar residues" evidence="1">
    <location>
        <begin position="50"/>
        <end position="61"/>
    </location>
</feature>
<reference evidence="3 4" key="2">
    <citation type="submission" date="2017-09" db="EMBL/GenBank/DDBJ databases">
        <title>Extensive intraspecific genome diversity in a model arbuscular mycorrhizal fungus.</title>
        <authorList>
            <person name="Chen E.C."/>
            <person name="Morin E."/>
            <person name="Beaudet D."/>
            <person name="Noel J."/>
            <person name="Ndikumana S."/>
            <person name="Charron P."/>
            <person name="St-Onge C."/>
            <person name="Giorgi J."/>
            <person name="Grigoriev I.V."/>
            <person name="Roux C."/>
            <person name="Martin F.M."/>
            <person name="Corradi N."/>
        </authorList>
    </citation>
    <scope>NUCLEOTIDE SEQUENCE [LARGE SCALE GENOMIC DNA]</scope>
    <source>
        <strain evidence="3 4">A5</strain>
    </source>
</reference>
<dbReference type="AlphaFoldDB" id="A0A2N0NUY9"/>
<reference evidence="3 4" key="1">
    <citation type="submission" date="2016-04" db="EMBL/GenBank/DDBJ databases">
        <title>Genome analyses suggest a sexual origin of heterokaryosis in a supposedly ancient asexual fungus.</title>
        <authorList>
            <person name="Ropars J."/>
            <person name="Sedzielewska K."/>
            <person name="Noel J."/>
            <person name="Charron P."/>
            <person name="Farinelli L."/>
            <person name="Marton T."/>
            <person name="Kruger M."/>
            <person name="Pelin A."/>
            <person name="Brachmann A."/>
            <person name="Corradi N."/>
        </authorList>
    </citation>
    <scope>NUCLEOTIDE SEQUENCE [LARGE SCALE GENOMIC DNA]</scope>
    <source>
        <strain evidence="3 4">A5</strain>
    </source>
</reference>
<accession>A0A2N0NUY9</accession>
<proteinExistence type="predicted"/>
<evidence type="ECO:0000313" key="4">
    <source>
        <dbReference type="Proteomes" id="UP000232722"/>
    </source>
</evidence>
<evidence type="ECO:0000259" key="2">
    <source>
        <dbReference type="Pfam" id="PF03372"/>
    </source>
</evidence>
<dbReference type="Pfam" id="PF03372">
    <property type="entry name" value="Exo_endo_phos"/>
    <property type="match status" value="1"/>
</dbReference>
<dbReference type="EMBL" id="LLXJ01002653">
    <property type="protein sequence ID" value="PKB98393.1"/>
    <property type="molecule type" value="Genomic_DNA"/>
</dbReference>
<feature type="compositionally biased region" description="Basic and acidic residues" evidence="1">
    <location>
        <begin position="34"/>
        <end position="48"/>
    </location>
</feature>
<dbReference type="SUPFAM" id="SSF56219">
    <property type="entry name" value="DNase I-like"/>
    <property type="match status" value="1"/>
</dbReference>
<dbReference type="InterPro" id="IPR036691">
    <property type="entry name" value="Endo/exonu/phosph_ase_sf"/>
</dbReference>
<protein>
    <submittedName>
        <fullName evidence="3">DNase I-like protein</fullName>
    </submittedName>
</protein>
<dbReference type="GO" id="GO:0003824">
    <property type="term" value="F:catalytic activity"/>
    <property type="evidence" value="ECO:0007669"/>
    <property type="project" value="InterPro"/>
</dbReference>
<comment type="caution">
    <text evidence="3">The sequence shown here is derived from an EMBL/GenBank/DDBJ whole genome shotgun (WGS) entry which is preliminary data.</text>
</comment>
<evidence type="ECO:0000313" key="3">
    <source>
        <dbReference type="EMBL" id="PKB98393.1"/>
    </source>
</evidence>
<dbReference type="VEuPathDB" id="FungiDB:RhiirFUN_007836"/>
<dbReference type="VEuPathDB" id="FungiDB:FUN_014367"/>
<evidence type="ECO:0000256" key="1">
    <source>
        <dbReference type="SAM" id="MobiDB-lite"/>
    </source>
</evidence>
<dbReference type="VEuPathDB" id="FungiDB:RhiirA1_461028"/>
<dbReference type="Proteomes" id="UP000232722">
    <property type="component" value="Unassembled WGS sequence"/>
</dbReference>